<sequence length="209" mass="22673">MEEDAQDDQDIRSASGLTILSSPSSSVCDPLSSPSSSSLSMSPSSLFNNQVPSSPAPELPLCAVCMDVLVGASTTSCGHEGCYSCLRALQRSHEGGKKLVDRWTHLFDDTIFKCPECRGDVKDVKMGRKFDNLIGDSVRRQGDLALYESYVGRVREHEQFVREEREEAQRAEELVTEAMKAVGVGAGVAVLFGGVYSMVKKRGRVGDSC</sequence>
<dbReference type="GO" id="GO:0008270">
    <property type="term" value="F:zinc ion binding"/>
    <property type="evidence" value="ECO:0007669"/>
    <property type="project" value="UniProtKB-KW"/>
</dbReference>
<evidence type="ECO:0000256" key="2">
    <source>
        <dbReference type="ARBA" id="ARBA00022771"/>
    </source>
</evidence>
<keyword evidence="9" id="KW-1185">Reference proteome</keyword>
<dbReference type="SMART" id="SM00184">
    <property type="entry name" value="RING"/>
    <property type="match status" value="1"/>
</dbReference>
<feature type="domain" description="RING-type" evidence="7">
    <location>
        <begin position="62"/>
        <end position="118"/>
    </location>
</feature>
<keyword evidence="3" id="KW-0862">Zinc</keyword>
<organism evidence="8 9">
    <name type="scientific">Triparma retinervis</name>
    <dbReference type="NCBI Taxonomy" id="2557542"/>
    <lineage>
        <taxon>Eukaryota</taxon>
        <taxon>Sar</taxon>
        <taxon>Stramenopiles</taxon>
        <taxon>Ochrophyta</taxon>
        <taxon>Bolidophyceae</taxon>
        <taxon>Parmales</taxon>
        <taxon>Triparmaceae</taxon>
        <taxon>Triparma</taxon>
    </lineage>
</organism>
<accession>A0A9W7KTY9</accession>
<keyword evidence="1" id="KW-0479">Metal-binding</keyword>
<reference evidence="8" key="1">
    <citation type="submission" date="2022-07" db="EMBL/GenBank/DDBJ databases">
        <title>Genome analysis of Parmales, a sister group of diatoms, reveals the evolutionary specialization of diatoms from phago-mixotrophs to photoautotrophs.</title>
        <authorList>
            <person name="Ban H."/>
            <person name="Sato S."/>
            <person name="Yoshikawa S."/>
            <person name="Kazumasa Y."/>
            <person name="Nakamura Y."/>
            <person name="Ichinomiya M."/>
            <person name="Saitoh K."/>
            <person name="Sato N."/>
            <person name="Blanc-Mathieu R."/>
            <person name="Endo H."/>
            <person name="Kuwata A."/>
            <person name="Ogata H."/>
        </authorList>
    </citation>
    <scope>NUCLEOTIDE SEQUENCE</scope>
</reference>
<keyword evidence="2 4" id="KW-0863">Zinc-finger</keyword>
<dbReference type="Pfam" id="PF00097">
    <property type="entry name" value="zf-C3HC4"/>
    <property type="match status" value="1"/>
</dbReference>
<evidence type="ECO:0000256" key="6">
    <source>
        <dbReference type="SAM" id="MobiDB-lite"/>
    </source>
</evidence>
<evidence type="ECO:0000256" key="4">
    <source>
        <dbReference type="PROSITE-ProRule" id="PRU00175"/>
    </source>
</evidence>
<keyword evidence="5" id="KW-0175">Coiled coil</keyword>
<dbReference type="EMBL" id="BRXZ01000413">
    <property type="protein sequence ID" value="GMI11241.1"/>
    <property type="molecule type" value="Genomic_DNA"/>
</dbReference>
<dbReference type="Proteomes" id="UP001165082">
    <property type="component" value="Unassembled WGS sequence"/>
</dbReference>
<evidence type="ECO:0000256" key="3">
    <source>
        <dbReference type="ARBA" id="ARBA00022833"/>
    </source>
</evidence>
<evidence type="ECO:0000313" key="8">
    <source>
        <dbReference type="EMBL" id="GMI11241.1"/>
    </source>
</evidence>
<evidence type="ECO:0000313" key="9">
    <source>
        <dbReference type="Proteomes" id="UP001165082"/>
    </source>
</evidence>
<gene>
    <name evidence="8" type="ORF">TrRE_jg8361</name>
</gene>
<feature type="coiled-coil region" evidence="5">
    <location>
        <begin position="154"/>
        <end position="181"/>
    </location>
</feature>
<feature type="compositionally biased region" description="Low complexity" evidence="6">
    <location>
        <begin position="13"/>
        <end position="36"/>
    </location>
</feature>
<evidence type="ECO:0000256" key="5">
    <source>
        <dbReference type="SAM" id="Coils"/>
    </source>
</evidence>
<dbReference type="InterPro" id="IPR013083">
    <property type="entry name" value="Znf_RING/FYVE/PHD"/>
</dbReference>
<comment type="caution">
    <text evidence="8">The sequence shown here is derived from an EMBL/GenBank/DDBJ whole genome shotgun (WGS) entry which is preliminary data.</text>
</comment>
<dbReference type="PROSITE" id="PS50089">
    <property type="entry name" value="ZF_RING_2"/>
    <property type="match status" value="1"/>
</dbReference>
<dbReference type="AlphaFoldDB" id="A0A9W7KTY9"/>
<dbReference type="InterPro" id="IPR001841">
    <property type="entry name" value="Znf_RING"/>
</dbReference>
<dbReference type="OrthoDB" id="6270329at2759"/>
<dbReference type="SUPFAM" id="SSF57850">
    <property type="entry name" value="RING/U-box"/>
    <property type="match status" value="1"/>
</dbReference>
<dbReference type="Gene3D" id="3.30.40.10">
    <property type="entry name" value="Zinc/RING finger domain, C3HC4 (zinc finger)"/>
    <property type="match status" value="1"/>
</dbReference>
<proteinExistence type="predicted"/>
<dbReference type="InterPro" id="IPR018957">
    <property type="entry name" value="Znf_C3HC4_RING-type"/>
</dbReference>
<evidence type="ECO:0000256" key="1">
    <source>
        <dbReference type="ARBA" id="ARBA00022723"/>
    </source>
</evidence>
<feature type="region of interest" description="Disordered" evidence="6">
    <location>
        <begin position="1"/>
        <end position="36"/>
    </location>
</feature>
<name>A0A9W7KTY9_9STRA</name>
<evidence type="ECO:0000259" key="7">
    <source>
        <dbReference type="PROSITE" id="PS50089"/>
    </source>
</evidence>
<protein>
    <recommendedName>
        <fullName evidence="7">RING-type domain-containing protein</fullName>
    </recommendedName>
</protein>